<dbReference type="InterPro" id="IPR003121">
    <property type="entry name" value="SWIB_MDM2_domain"/>
</dbReference>
<dbReference type="PROSITE" id="PS51925">
    <property type="entry name" value="SWIB_MDM2"/>
    <property type="match status" value="1"/>
</dbReference>
<dbReference type="SUPFAM" id="SSF47592">
    <property type="entry name" value="SWIB/MDM2 domain"/>
    <property type="match status" value="1"/>
</dbReference>
<reference evidence="2 3" key="1">
    <citation type="submission" date="2018-11" db="EMBL/GenBank/DDBJ databases">
        <authorList>
            <consortium name="Pathogen Informatics"/>
        </authorList>
    </citation>
    <scope>NUCLEOTIDE SEQUENCE [LARGE SCALE GENOMIC DNA]</scope>
    <source>
        <strain evidence="2 3">Zambia</strain>
    </source>
</reference>
<dbReference type="SMART" id="SM00151">
    <property type="entry name" value="SWIB"/>
    <property type="match status" value="1"/>
</dbReference>
<feature type="domain" description="DM2" evidence="1">
    <location>
        <begin position="6"/>
        <end position="83"/>
    </location>
</feature>
<keyword evidence="3" id="KW-1185">Reference proteome</keyword>
<dbReference type="Proteomes" id="UP000277204">
    <property type="component" value="Unassembled WGS sequence"/>
</dbReference>
<organism evidence="2 3">
    <name type="scientific">Schistosoma margrebowiei</name>
    <dbReference type="NCBI Taxonomy" id="48269"/>
    <lineage>
        <taxon>Eukaryota</taxon>
        <taxon>Metazoa</taxon>
        <taxon>Spiralia</taxon>
        <taxon>Lophotrochozoa</taxon>
        <taxon>Platyhelminthes</taxon>
        <taxon>Trematoda</taxon>
        <taxon>Digenea</taxon>
        <taxon>Strigeidida</taxon>
        <taxon>Schistosomatoidea</taxon>
        <taxon>Schistosomatidae</taxon>
        <taxon>Schistosoma</taxon>
    </lineage>
</organism>
<sequence>MLMLDHQPPQYKLDSRLARILALHTGTRSQIFYALWNYIKTHRLQDPNEKDFINCDSYLEQVFGCPRMRFADIPSRLAPLQQPPDPIVINHIITVEGDGSPKTACYDIEVEVVCNDVYVFTSLKPLTSSLSHVGRCRTNFNFFLLQKLLFYKEYFTVSLCDQKAS</sequence>
<dbReference type="PANTHER" id="PTHR13844">
    <property type="entry name" value="SWI/SNF-RELATED MATRIX-ASSOCIATED ACTIN-DEPENDENT REGULATOR OF CHROMATIN SUBFAMILY D"/>
    <property type="match status" value="1"/>
</dbReference>
<evidence type="ECO:0000313" key="2">
    <source>
        <dbReference type="EMBL" id="VDP05959.1"/>
    </source>
</evidence>
<evidence type="ECO:0000259" key="1">
    <source>
        <dbReference type="PROSITE" id="PS51925"/>
    </source>
</evidence>
<dbReference type="AlphaFoldDB" id="A0A3P8E0R2"/>
<name>A0A3P8E0R2_9TREM</name>
<dbReference type="EMBL" id="UZAI01009880">
    <property type="protein sequence ID" value="VDP05959.1"/>
    <property type="molecule type" value="Genomic_DNA"/>
</dbReference>
<dbReference type="InterPro" id="IPR019835">
    <property type="entry name" value="SWIB_domain"/>
</dbReference>
<dbReference type="Pfam" id="PF02201">
    <property type="entry name" value="SWIB"/>
    <property type="match status" value="1"/>
</dbReference>
<evidence type="ECO:0000313" key="3">
    <source>
        <dbReference type="Proteomes" id="UP000277204"/>
    </source>
</evidence>
<proteinExistence type="predicted"/>
<gene>
    <name evidence="2" type="ORF">SMRZ_LOCUS13396</name>
</gene>
<accession>A0A3P8E0R2</accession>
<dbReference type="Gene3D" id="1.10.245.10">
    <property type="entry name" value="SWIB/MDM2 domain"/>
    <property type="match status" value="1"/>
</dbReference>
<protein>
    <recommendedName>
        <fullName evidence="1">DM2 domain-containing protein</fullName>
    </recommendedName>
</protein>
<dbReference type="InterPro" id="IPR036885">
    <property type="entry name" value="SWIB_MDM2_dom_sf"/>
</dbReference>